<keyword evidence="5 9" id="KW-0175">Coiled coil</keyword>
<dbReference type="PANTHER" id="PTHR47968">
    <property type="entry name" value="CENTROMERE PROTEIN E"/>
    <property type="match status" value="1"/>
</dbReference>
<evidence type="ECO:0000256" key="1">
    <source>
        <dbReference type="ARBA" id="ARBA00007310"/>
    </source>
</evidence>
<dbReference type="InterPro" id="IPR027417">
    <property type="entry name" value="P-loop_NTPase"/>
</dbReference>
<feature type="compositionally biased region" description="Polar residues" evidence="10">
    <location>
        <begin position="427"/>
        <end position="440"/>
    </location>
</feature>
<dbReference type="Gene3D" id="3.40.850.10">
    <property type="entry name" value="Kinesin motor domain"/>
    <property type="match status" value="1"/>
</dbReference>
<evidence type="ECO:0000256" key="8">
    <source>
        <dbReference type="RuleBase" id="RU000394"/>
    </source>
</evidence>
<comment type="caution">
    <text evidence="12">The sequence shown here is derived from an EMBL/GenBank/DDBJ whole genome shotgun (WGS) entry which is preliminary data.</text>
</comment>
<dbReference type="GO" id="GO:0005874">
    <property type="term" value="C:microtubule"/>
    <property type="evidence" value="ECO:0007669"/>
    <property type="project" value="UniProtKB-KW"/>
</dbReference>
<keyword evidence="13" id="KW-1185">Reference proteome</keyword>
<dbReference type="OrthoDB" id="3176171at2759"/>
<dbReference type="GO" id="GO:0003777">
    <property type="term" value="F:microtubule motor activity"/>
    <property type="evidence" value="ECO:0007669"/>
    <property type="project" value="InterPro"/>
</dbReference>
<feature type="coiled-coil region" evidence="9">
    <location>
        <begin position="351"/>
        <end position="419"/>
    </location>
</feature>
<evidence type="ECO:0000256" key="4">
    <source>
        <dbReference type="ARBA" id="ARBA00022840"/>
    </source>
</evidence>
<keyword evidence="2 8" id="KW-0493">Microtubule</keyword>
<dbReference type="CDD" id="cd01374">
    <property type="entry name" value="KISc_CENP_E"/>
    <property type="match status" value="1"/>
</dbReference>
<dbReference type="GO" id="GO:0008017">
    <property type="term" value="F:microtubule binding"/>
    <property type="evidence" value="ECO:0007669"/>
    <property type="project" value="InterPro"/>
</dbReference>
<dbReference type="Proteomes" id="UP000623129">
    <property type="component" value="Unassembled WGS sequence"/>
</dbReference>
<evidence type="ECO:0000256" key="7">
    <source>
        <dbReference type="PROSITE-ProRule" id="PRU00283"/>
    </source>
</evidence>
<dbReference type="Pfam" id="PF11995">
    <property type="entry name" value="DUF3490"/>
    <property type="match status" value="1"/>
</dbReference>
<dbReference type="InterPro" id="IPR001752">
    <property type="entry name" value="Kinesin_motor_dom"/>
</dbReference>
<accession>A0A833VFA5</accession>
<keyword evidence="4 7" id="KW-0067">ATP-binding</keyword>
<dbReference type="FunFam" id="3.40.850.10:FF:000016">
    <property type="entry name" value="Kinesin-like protein"/>
    <property type="match status" value="1"/>
</dbReference>
<evidence type="ECO:0000256" key="3">
    <source>
        <dbReference type="ARBA" id="ARBA00022741"/>
    </source>
</evidence>
<keyword evidence="3 7" id="KW-0547">Nucleotide-binding</keyword>
<dbReference type="SMART" id="SM00129">
    <property type="entry name" value="KISc"/>
    <property type="match status" value="1"/>
</dbReference>
<organism evidence="12 13">
    <name type="scientific">Carex littledalei</name>
    <dbReference type="NCBI Taxonomy" id="544730"/>
    <lineage>
        <taxon>Eukaryota</taxon>
        <taxon>Viridiplantae</taxon>
        <taxon>Streptophyta</taxon>
        <taxon>Embryophyta</taxon>
        <taxon>Tracheophyta</taxon>
        <taxon>Spermatophyta</taxon>
        <taxon>Magnoliopsida</taxon>
        <taxon>Liliopsida</taxon>
        <taxon>Poales</taxon>
        <taxon>Cyperaceae</taxon>
        <taxon>Cyperoideae</taxon>
        <taxon>Cariceae</taxon>
        <taxon>Carex</taxon>
        <taxon>Carex subgen. Euthyceras</taxon>
    </lineage>
</organism>
<dbReference type="PANTHER" id="PTHR47968:SF18">
    <property type="entry name" value="KINESIN-LIKE PROTEIN KIN-7F"/>
    <property type="match status" value="1"/>
</dbReference>
<dbReference type="PRINTS" id="PR00380">
    <property type="entry name" value="KINESINHEAVY"/>
</dbReference>
<evidence type="ECO:0000256" key="9">
    <source>
        <dbReference type="SAM" id="Coils"/>
    </source>
</evidence>
<feature type="binding site" evidence="7">
    <location>
        <begin position="106"/>
        <end position="113"/>
    </location>
    <ligand>
        <name>ATP</name>
        <dbReference type="ChEBI" id="CHEBI:30616"/>
    </ligand>
</feature>
<evidence type="ECO:0000256" key="5">
    <source>
        <dbReference type="ARBA" id="ARBA00023054"/>
    </source>
</evidence>
<dbReference type="InterPro" id="IPR036961">
    <property type="entry name" value="Kinesin_motor_dom_sf"/>
</dbReference>
<evidence type="ECO:0000259" key="11">
    <source>
        <dbReference type="PROSITE" id="PS50067"/>
    </source>
</evidence>
<evidence type="ECO:0000313" key="13">
    <source>
        <dbReference type="Proteomes" id="UP000623129"/>
    </source>
</evidence>
<dbReference type="PROSITE" id="PS50067">
    <property type="entry name" value="KINESIN_MOTOR_2"/>
    <property type="match status" value="1"/>
</dbReference>
<feature type="domain" description="Kinesin motor" evidence="11">
    <location>
        <begin position="20"/>
        <end position="342"/>
    </location>
</feature>
<evidence type="ECO:0000256" key="6">
    <source>
        <dbReference type="ARBA" id="ARBA00023175"/>
    </source>
</evidence>
<evidence type="ECO:0000256" key="2">
    <source>
        <dbReference type="ARBA" id="ARBA00022701"/>
    </source>
</evidence>
<dbReference type="Pfam" id="PF00225">
    <property type="entry name" value="Kinesin"/>
    <property type="match status" value="1"/>
</dbReference>
<evidence type="ECO:0000313" key="12">
    <source>
        <dbReference type="EMBL" id="KAF3322424.1"/>
    </source>
</evidence>
<dbReference type="GO" id="GO:0007018">
    <property type="term" value="P:microtubule-based movement"/>
    <property type="evidence" value="ECO:0007669"/>
    <property type="project" value="InterPro"/>
</dbReference>
<dbReference type="AlphaFoldDB" id="A0A833VFA5"/>
<dbReference type="SUPFAM" id="SSF52540">
    <property type="entry name" value="P-loop containing nucleoside triphosphate hydrolases"/>
    <property type="match status" value="1"/>
</dbReference>
<dbReference type="InterPro" id="IPR021881">
    <property type="entry name" value="NACK_C"/>
</dbReference>
<dbReference type="PROSITE" id="PS00411">
    <property type="entry name" value="KINESIN_MOTOR_1"/>
    <property type="match status" value="1"/>
</dbReference>
<comment type="similarity">
    <text evidence="1">Belongs to the TRAFAC class myosin-kinesin ATPase superfamily. Kinesin family. KIN-7 subfamily.</text>
</comment>
<dbReference type="InterPro" id="IPR019821">
    <property type="entry name" value="Kinesin_motor_CS"/>
</dbReference>
<dbReference type="GO" id="GO:0005524">
    <property type="term" value="F:ATP binding"/>
    <property type="evidence" value="ECO:0007669"/>
    <property type="project" value="UniProtKB-UniRule"/>
</dbReference>
<protein>
    <recommendedName>
        <fullName evidence="8">Kinesin-like protein</fullName>
    </recommendedName>
</protein>
<evidence type="ECO:0000256" key="10">
    <source>
        <dbReference type="SAM" id="MobiDB-lite"/>
    </source>
</evidence>
<keyword evidence="6 7" id="KW-0505">Motor protein</keyword>
<gene>
    <name evidence="12" type="ORF">FCM35_KLT13565</name>
</gene>
<feature type="region of interest" description="Disordered" evidence="10">
    <location>
        <begin position="424"/>
        <end position="458"/>
    </location>
</feature>
<dbReference type="InterPro" id="IPR027640">
    <property type="entry name" value="Kinesin-like_fam"/>
</dbReference>
<sequence>MGSIGGDEMVQWEGGGNQEKILVSVRLRPLSEKEIAKGDPSDFECINETTIIFRNSLQDRPMAPSAYTFDRVFHADSTTREVYEEAAKEVALKVLSGVNSSIFAYGQTSSGKTYTMMGITEYTIADIYEYISKHEERAFVLKFSAIEIYNEVVKDLLNPENTPLRLLDDPEKGTVVEKLTEEVLRDWKHLKELISICEAQRKTGETYLNEFSSRSHQILRLTIESSAREFLGKDNRSTLMASVNFVDLAGSERASQALSGGTRLKEGCHINRSLLTLGTVIRKLSKGRNAHIPYRESKLTRILQPSLGGNARTAIICTMSPARPHIEQSRNTLLFASCAKEVVTNAQVNVVMSDKALVKHLQREVARLESELRVPHSYSKLESLLREKEAHIQKMDKEMKELKQQRNLAQSRLEDLLRAIGEERSSKQLGSSEQTGNSFAPYSCEDEQSTAESSEVIDQHSNTRFTNTVTSRNKRDTSISPFDSMGSPTFGLVGSYHNKDDSEDCKEVRCIETDDTIQVESITRSGSNNTEPLVVTLGSSAITLEQHLENVRRNPVSNIREVGGFKGFQLSRSQSCRYTQRGSSSEWLEQVNESTPPSRCLIEFPGRPEGFGQRRGGAGVNCDTETDVLSRDESMVSESAVTSRSLAKTESGTTMGEGEFTRINDFVAELKEMAQNVKEELGPDGAMKSSSVMQSPTRWPLEFEKKQLEIIQLWQACQVALVHRTYFFLLFKGDPADSIYMEVELRRLSFVKGTYFRGSLDGKVVLPGVPKTSLGLSSRKLQREREMLCKQMQKRLTAAERESIYTKWGISLTSKRRRAQLAQLLWTETKDLEHVRESASLVARLIGLLEPGQALREMFGLSFTPQQSIRRSYNGWRYNNPLF</sequence>
<dbReference type="EMBL" id="SWLB01000025">
    <property type="protein sequence ID" value="KAF3322424.1"/>
    <property type="molecule type" value="Genomic_DNA"/>
</dbReference>
<proteinExistence type="inferred from homology"/>
<reference evidence="12" key="1">
    <citation type="submission" date="2020-01" db="EMBL/GenBank/DDBJ databases">
        <title>Genome sequence of Kobresia littledalei, the first chromosome-level genome in the family Cyperaceae.</title>
        <authorList>
            <person name="Qu G."/>
        </authorList>
    </citation>
    <scope>NUCLEOTIDE SEQUENCE</scope>
    <source>
        <strain evidence="12">C.B.Clarke</strain>
        <tissue evidence="12">Leaf</tissue>
    </source>
</reference>
<name>A0A833VFA5_9POAL</name>